<reference evidence="17 18" key="1">
    <citation type="submission" date="2017-04" db="EMBL/GenBank/DDBJ databases">
        <title>The whole genome sequencing and assembly of Halobacillus mangrovi strain.</title>
        <authorList>
            <person name="Lee S.-J."/>
            <person name="Park M.-K."/>
            <person name="Kim J.-Y."/>
            <person name="Lee Y.-J."/>
            <person name="Yi H."/>
            <person name="Bahn Y.-S."/>
            <person name="Kim J.F."/>
            <person name="Lee D.-W."/>
        </authorList>
    </citation>
    <scope>NUCLEOTIDE SEQUENCE [LARGE SCALE GENOMIC DNA]</scope>
    <source>
        <strain evidence="17 18">KTB 131</strain>
    </source>
</reference>
<dbReference type="InterPro" id="IPR003594">
    <property type="entry name" value="HATPase_dom"/>
</dbReference>
<feature type="transmembrane region" description="Helical" evidence="14">
    <location>
        <begin position="32"/>
        <end position="53"/>
    </location>
</feature>
<evidence type="ECO:0000256" key="10">
    <source>
        <dbReference type="ARBA" id="ARBA00022840"/>
    </source>
</evidence>
<keyword evidence="18" id="KW-1185">Reference proteome</keyword>
<organism evidence="17 18">
    <name type="scientific">Halobacillus mangrovi</name>
    <dbReference type="NCBI Taxonomy" id="402384"/>
    <lineage>
        <taxon>Bacteria</taxon>
        <taxon>Bacillati</taxon>
        <taxon>Bacillota</taxon>
        <taxon>Bacilli</taxon>
        <taxon>Bacillales</taxon>
        <taxon>Bacillaceae</taxon>
        <taxon>Halobacillus</taxon>
    </lineage>
</organism>
<evidence type="ECO:0000259" key="15">
    <source>
        <dbReference type="PROSITE" id="PS50109"/>
    </source>
</evidence>
<keyword evidence="9" id="KW-0418">Kinase</keyword>
<dbReference type="AlphaFoldDB" id="A0A1W5ZYQ5"/>
<dbReference type="GO" id="GO:0005886">
    <property type="term" value="C:plasma membrane"/>
    <property type="evidence" value="ECO:0007669"/>
    <property type="project" value="UniProtKB-SubCell"/>
</dbReference>
<dbReference type="PROSITE" id="PS50109">
    <property type="entry name" value="HIS_KIN"/>
    <property type="match status" value="1"/>
</dbReference>
<dbReference type="KEGG" id="hmn:HM131_16850"/>
<evidence type="ECO:0000259" key="16">
    <source>
        <dbReference type="PROSITE" id="PS50885"/>
    </source>
</evidence>
<gene>
    <name evidence="17" type="ORF">HM131_16850</name>
</gene>
<evidence type="ECO:0000256" key="5">
    <source>
        <dbReference type="ARBA" id="ARBA00022553"/>
    </source>
</evidence>
<dbReference type="PROSITE" id="PS50885">
    <property type="entry name" value="HAMP"/>
    <property type="match status" value="1"/>
</dbReference>
<dbReference type="InterPro" id="IPR005467">
    <property type="entry name" value="His_kinase_dom"/>
</dbReference>
<keyword evidence="6" id="KW-0808">Transferase</keyword>
<evidence type="ECO:0000256" key="2">
    <source>
        <dbReference type="ARBA" id="ARBA00004651"/>
    </source>
</evidence>
<keyword evidence="13 14" id="KW-0472">Membrane</keyword>
<protein>
    <recommendedName>
        <fullName evidence="3">histidine kinase</fullName>
        <ecNumber evidence="3">2.7.13.3</ecNumber>
    </recommendedName>
</protein>
<dbReference type="Gene3D" id="3.30.565.10">
    <property type="entry name" value="Histidine kinase-like ATPase, C-terminal domain"/>
    <property type="match status" value="1"/>
</dbReference>
<evidence type="ECO:0000256" key="11">
    <source>
        <dbReference type="ARBA" id="ARBA00022989"/>
    </source>
</evidence>
<comment type="catalytic activity">
    <reaction evidence="1">
        <text>ATP + protein L-histidine = ADP + protein N-phospho-L-histidine.</text>
        <dbReference type="EC" id="2.7.13.3"/>
    </reaction>
</comment>
<evidence type="ECO:0000256" key="9">
    <source>
        <dbReference type="ARBA" id="ARBA00022777"/>
    </source>
</evidence>
<dbReference type="Gene3D" id="6.10.340.10">
    <property type="match status" value="1"/>
</dbReference>
<evidence type="ECO:0000313" key="18">
    <source>
        <dbReference type="Proteomes" id="UP000192527"/>
    </source>
</evidence>
<dbReference type="SUPFAM" id="SSF47384">
    <property type="entry name" value="Homodimeric domain of signal transducing histidine kinase"/>
    <property type="match status" value="1"/>
</dbReference>
<dbReference type="SMART" id="SM00388">
    <property type="entry name" value="HisKA"/>
    <property type="match status" value="1"/>
</dbReference>
<comment type="subcellular location">
    <subcellularLocation>
        <location evidence="2">Cell membrane</location>
        <topology evidence="2">Multi-pass membrane protein</topology>
    </subcellularLocation>
</comment>
<evidence type="ECO:0000256" key="6">
    <source>
        <dbReference type="ARBA" id="ARBA00022679"/>
    </source>
</evidence>
<evidence type="ECO:0000256" key="14">
    <source>
        <dbReference type="SAM" id="Phobius"/>
    </source>
</evidence>
<evidence type="ECO:0000313" key="17">
    <source>
        <dbReference type="EMBL" id="ARI78400.1"/>
    </source>
</evidence>
<dbReference type="OrthoDB" id="9813151at2"/>
<keyword evidence="5" id="KW-0597">Phosphoprotein</keyword>
<dbReference type="InterPro" id="IPR036097">
    <property type="entry name" value="HisK_dim/P_sf"/>
</dbReference>
<evidence type="ECO:0000256" key="12">
    <source>
        <dbReference type="ARBA" id="ARBA00023012"/>
    </source>
</evidence>
<keyword evidence="8" id="KW-0547">Nucleotide-binding</keyword>
<feature type="domain" description="Histidine kinase" evidence="15">
    <location>
        <begin position="271"/>
        <end position="488"/>
    </location>
</feature>
<evidence type="ECO:0000256" key="13">
    <source>
        <dbReference type="ARBA" id="ARBA00023136"/>
    </source>
</evidence>
<dbReference type="GO" id="GO:0005524">
    <property type="term" value="F:ATP binding"/>
    <property type="evidence" value="ECO:0007669"/>
    <property type="project" value="UniProtKB-KW"/>
</dbReference>
<dbReference type="GO" id="GO:0000155">
    <property type="term" value="F:phosphorelay sensor kinase activity"/>
    <property type="evidence" value="ECO:0007669"/>
    <property type="project" value="InterPro"/>
</dbReference>
<dbReference type="InterPro" id="IPR004358">
    <property type="entry name" value="Sig_transdc_His_kin-like_C"/>
</dbReference>
<keyword evidence="10" id="KW-0067">ATP-binding</keyword>
<dbReference type="Gene3D" id="1.10.287.130">
    <property type="match status" value="1"/>
</dbReference>
<keyword evidence="7 14" id="KW-0812">Transmembrane</keyword>
<keyword evidence="4" id="KW-1003">Cell membrane</keyword>
<dbReference type="SUPFAM" id="SSF158472">
    <property type="entry name" value="HAMP domain-like"/>
    <property type="match status" value="1"/>
</dbReference>
<dbReference type="InterPro" id="IPR003660">
    <property type="entry name" value="HAMP_dom"/>
</dbReference>
<dbReference type="PANTHER" id="PTHR45528">
    <property type="entry name" value="SENSOR HISTIDINE KINASE CPXA"/>
    <property type="match status" value="1"/>
</dbReference>
<dbReference type="Pfam" id="PF00512">
    <property type="entry name" value="HisKA"/>
    <property type="match status" value="1"/>
</dbReference>
<dbReference type="STRING" id="402384.HM131_16850"/>
<dbReference type="Pfam" id="PF00672">
    <property type="entry name" value="HAMP"/>
    <property type="match status" value="1"/>
</dbReference>
<dbReference type="SMART" id="SM00304">
    <property type="entry name" value="HAMP"/>
    <property type="match status" value="1"/>
</dbReference>
<evidence type="ECO:0000256" key="1">
    <source>
        <dbReference type="ARBA" id="ARBA00000085"/>
    </source>
</evidence>
<dbReference type="InterPro" id="IPR036890">
    <property type="entry name" value="HATPase_C_sf"/>
</dbReference>
<name>A0A1W5ZYQ5_9BACI</name>
<proteinExistence type="predicted"/>
<dbReference type="SUPFAM" id="SSF55874">
    <property type="entry name" value="ATPase domain of HSP90 chaperone/DNA topoisomerase II/histidine kinase"/>
    <property type="match status" value="1"/>
</dbReference>
<evidence type="ECO:0000256" key="8">
    <source>
        <dbReference type="ARBA" id="ARBA00022741"/>
    </source>
</evidence>
<dbReference type="InterPro" id="IPR050398">
    <property type="entry name" value="HssS/ArlS-like"/>
</dbReference>
<dbReference type="PANTHER" id="PTHR45528:SF1">
    <property type="entry name" value="SENSOR HISTIDINE KINASE CPXA"/>
    <property type="match status" value="1"/>
</dbReference>
<dbReference type="CDD" id="cd06225">
    <property type="entry name" value="HAMP"/>
    <property type="match status" value="1"/>
</dbReference>
<dbReference type="CDD" id="cd00075">
    <property type="entry name" value="HATPase"/>
    <property type="match status" value="1"/>
</dbReference>
<dbReference type="SMART" id="SM00387">
    <property type="entry name" value="HATPase_c"/>
    <property type="match status" value="1"/>
</dbReference>
<dbReference type="Pfam" id="PF02518">
    <property type="entry name" value="HATPase_c"/>
    <property type="match status" value="1"/>
</dbReference>
<dbReference type="PRINTS" id="PR00344">
    <property type="entry name" value="BCTRLSENSOR"/>
</dbReference>
<keyword evidence="11 14" id="KW-1133">Transmembrane helix</keyword>
<dbReference type="Proteomes" id="UP000192527">
    <property type="component" value="Chromosome"/>
</dbReference>
<feature type="transmembrane region" description="Helical" evidence="14">
    <location>
        <begin position="187"/>
        <end position="208"/>
    </location>
</feature>
<dbReference type="EC" id="2.7.13.3" evidence="3"/>
<evidence type="ECO:0000256" key="7">
    <source>
        <dbReference type="ARBA" id="ARBA00022692"/>
    </source>
</evidence>
<feature type="domain" description="HAMP" evidence="16">
    <location>
        <begin position="210"/>
        <end position="263"/>
    </location>
</feature>
<evidence type="ECO:0000256" key="4">
    <source>
        <dbReference type="ARBA" id="ARBA00022475"/>
    </source>
</evidence>
<dbReference type="CDD" id="cd00082">
    <property type="entry name" value="HisKA"/>
    <property type="match status" value="1"/>
</dbReference>
<keyword evidence="12" id="KW-0902">Two-component regulatory system</keyword>
<dbReference type="InterPro" id="IPR003661">
    <property type="entry name" value="HisK_dim/P_dom"/>
</dbReference>
<accession>A0A1W5ZYQ5</accession>
<sequence>MISTRLKLTEDWGINLVLKTKDRKSILKHWSLRYLTTLLIGLVIIAVISIVWIRKTTIENRLDLSHLVAQEISDRIVNTNGRILAGPLFKDILEERSTLLNLAQPPTAVVLSEDGRVIANNQGPGFPSQPNEQLPSSIYKTRESTLTLEDGEKAYIISEPIKNNSETIGYVVLVQRESTLANINQEYRLLAVLLASLGLLGWLVIFYLTKHLSRPIKETVQAARQVSQGDYDIQMSHPPKEKELAELTETFTEMADRLKKLENMRTELLAGVTHDLKTPVTSISGLIQAVKDGIVEEEEAQEYLELSMKEIERLQAMIGDLLSFNTFVSGSLPISNRKQQLMPILKDLQKQWATTEKTPELQLKLPKTSEILVNLDDHRVKQILMNLLINAKHSMAFKEGIIQLIVSDPYNGYVDFKIKDQGSGIAEKDKDLIFERFYRGESKKLQVSGLGLGLPLSQMLAQALGGDLFLEETSSEGTTFTLKIPYEKA</sequence>
<dbReference type="EMBL" id="CP020772">
    <property type="protein sequence ID" value="ARI78400.1"/>
    <property type="molecule type" value="Genomic_DNA"/>
</dbReference>
<evidence type="ECO:0000256" key="3">
    <source>
        <dbReference type="ARBA" id="ARBA00012438"/>
    </source>
</evidence>